<dbReference type="RefSeq" id="WP_185660043.1">
    <property type="nucleotide sequence ID" value="NZ_CAWPOO010000008.1"/>
</dbReference>
<evidence type="ECO:0000313" key="2">
    <source>
        <dbReference type="Proteomes" id="UP000526501"/>
    </source>
</evidence>
<name>A0A7X1B5Z2_9BACT</name>
<gene>
    <name evidence="1" type="ORF">H5P27_08845</name>
</gene>
<dbReference type="EMBL" id="JACHVC010000008">
    <property type="protein sequence ID" value="MBC2606152.1"/>
    <property type="molecule type" value="Genomic_DNA"/>
</dbReference>
<keyword evidence="2" id="KW-1185">Reference proteome</keyword>
<comment type="caution">
    <text evidence="1">The sequence shown here is derived from an EMBL/GenBank/DDBJ whole genome shotgun (WGS) entry which is preliminary data.</text>
</comment>
<organism evidence="1 2">
    <name type="scientific">Pelagicoccus albus</name>
    <dbReference type="NCBI Taxonomy" id="415222"/>
    <lineage>
        <taxon>Bacteria</taxon>
        <taxon>Pseudomonadati</taxon>
        <taxon>Verrucomicrobiota</taxon>
        <taxon>Opitutia</taxon>
        <taxon>Puniceicoccales</taxon>
        <taxon>Pelagicoccaceae</taxon>
        <taxon>Pelagicoccus</taxon>
    </lineage>
</organism>
<dbReference type="Proteomes" id="UP000526501">
    <property type="component" value="Unassembled WGS sequence"/>
</dbReference>
<proteinExistence type="predicted"/>
<protein>
    <recommendedName>
        <fullName evidence="3">YnbE-like lipoprotein</fullName>
    </recommendedName>
</protein>
<sequence length="84" mass="9057">MLNKQSASAKRHKIKPTNVKIQTSLLALGSLCLALTGCISVKTHSSFDPIYLNLTIDLKVQLQKELANVFDDIDAASATVNASE</sequence>
<accession>A0A7X1B5Z2</accession>
<evidence type="ECO:0000313" key="1">
    <source>
        <dbReference type="EMBL" id="MBC2606152.1"/>
    </source>
</evidence>
<evidence type="ECO:0008006" key="3">
    <source>
        <dbReference type="Google" id="ProtNLM"/>
    </source>
</evidence>
<reference evidence="1 2" key="1">
    <citation type="submission" date="2020-07" db="EMBL/GenBank/DDBJ databases">
        <authorList>
            <person name="Feng X."/>
        </authorList>
    </citation>
    <scope>NUCLEOTIDE SEQUENCE [LARGE SCALE GENOMIC DNA]</scope>
    <source>
        <strain evidence="1 2">JCM23202</strain>
    </source>
</reference>
<dbReference type="AlphaFoldDB" id="A0A7X1B5Z2"/>